<sequence length="58" mass="6764">MREIKGSSGKPELPFISLETGITSECLSVKALGFVKKKWDFPESTMTYRWFLEFKTMR</sequence>
<dbReference type="AlphaFoldDB" id="A0A9N8D7L9"/>
<organism evidence="1 4">
    <name type="scientific">Providencia rettgeri</name>
    <dbReference type="NCBI Taxonomy" id="587"/>
    <lineage>
        <taxon>Bacteria</taxon>
        <taxon>Pseudomonadati</taxon>
        <taxon>Pseudomonadota</taxon>
        <taxon>Gammaproteobacteria</taxon>
        <taxon>Enterobacterales</taxon>
        <taxon>Morganellaceae</taxon>
        <taxon>Providencia</taxon>
    </lineage>
</organism>
<gene>
    <name evidence="1" type="ORF">GHA_04472</name>
    <name evidence="2" type="ORF">KOF27_22060</name>
</gene>
<dbReference type="GeneID" id="92277005"/>
<evidence type="ECO:0000313" key="1">
    <source>
        <dbReference type="EMBL" id="CAB5718860.1"/>
    </source>
</evidence>
<dbReference type="EMBL" id="CAHPSF010000020">
    <property type="protein sequence ID" value="CAB5718860.1"/>
    <property type="molecule type" value="Genomic_DNA"/>
</dbReference>
<dbReference type="Proteomes" id="UP000682358">
    <property type="component" value="Plasmid p15628B_125"/>
</dbReference>
<geneLocation type="plasmid" evidence="2 3">
    <name>p15628B_125</name>
</geneLocation>
<reference evidence="2" key="2">
    <citation type="submission" date="2023-04" db="EMBL/GenBank/DDBJ databases">
        <title>Co-integrate Col3M blaNDM-1-harbouring plasmids in clinical Providencia rettgeri isolates from Argentina.</title>
        <authorList>
            <person name="de Belder D."/>
            <person name="Martino F."/>
            <person name="Tijet N."/>
            <person name="Melano R.G."/>
            <person name="Faccone D."/>
            <person name="de Mendieta J.M."/>
            <person name="Rapoport M."/>
            <person name="Albornoz E."/>
            <person name="Petroni A."/>
            <person name="Tuduri E."/>
            <person name="Derdoy L."/>
            <person name="Cogut S."/>
            <person name="Errecalde L."/>
            <person name="Pasteran F."/>
            <person name="Corso A."/>
            <person name="Gomez S.A."/>
        </authorList>
    </citation>
    <scope>NUCLEOTIDE SEQUENCE</scope>
    <source>
        <strain evidence="2">PreM15628</strain>
        <plasmid evidence="2">p15628B_125</plasmid>
    </source>
</reference>
<reference evidence="1" key="1">
    <citation type="submission" date="2020-05" db="EMBL/GenBank/DDBJ databases">
        <authorList>
            <person name="Delgado-Blas J."/>
        </authorList>
    </citation>
    <scope>NUCLEOTIDE SEQUENCE</scope>
    <source>
        <strain evidence="1">BB1453</strain>
    </source>
</reference>
<keyword evidence="2" id="KW-0614">Plasmid</keyword>
<dbReference type="RefSeq" id="WP_181420523.1">
    <property type="nucleotide sequence ID" value="NZ_CAHPQZ010000024.1"/>
</dbReference>
<evidence type="ECO:0000313" key="4">
    <source>
        <dbReference type="Proteomes" id="UP000834611"/>
    </source>
</evidence>
<dbReference type="EMBL" id="CP123374">
    <property type="protein sequence ID" value="WHT96088.1"/>
    <property type="molecule type" value="Genomic_DNA"/>
</dbReference>
<name>A0A9N8D7L9_PRORE</name>
<dbReference type="Proteomes" id="UP000834611">
    <property type="component" value="Unassembled WGS sequence"/>
</dbReference>
<evidence type="ECO:0000313" key="3">
    <source>
        <dbReference type="Proteomes" id="UP000682358"/>
    </source>
</evidence>
<accession>A0A9N8D7L9</accession>
<evidence type="ECO:0000313" key="2">
    <source>
        <dbReference type="EMBL" id="WHT96088.1"/>
    </source>
</evidence>
<protein>
    <submittedName>
        <fullName evidence="1">Uncharacterized protein</fullName>
    </submittedName>
</protein>
<proteinExistence type="predicted"/>